<sequence>MLYHELRQRKNWKEIFHEIRKLPGGSSSLDMPIFVGEERLKEILLSVPEAFPYFWRPERDAKKHVKLDKKQKKAWGKIYNVGGLPTDLYEISAVICRASGYSKRATKRFLK</sequence>
<name>A0A0G1H0U6_9BACT</name>
<protein>
    <submittedName>
        <fullName evidence="1">Uncharacterized protein</fullName>
    </submittedName>
</protein>
<evidence type="ECO:0000313" key="1">
    <source>
        <dbReference type="EMBL" id="KKT41036.1"/>
    </source>
</evidence>
<dbReference type="AlphaFoldDB" id="A0A0G1H0U6"/>
<organism evidence="1 2">
    <name type="scientific">Candidatus Giovannonibacteria bacterium GW2011_GWA2_44_13b</name>
    <dbReference type="NCBI Taxonomy" id="1618647"/>
    <lineage>
        <taxon>Bacteria</taxon>
        <taxon>Candidatus Giovannoniibacteriota</taxon>
    </lineage>
</organism>
<dbReference type="EMBL" id="LCHU01000013">
    <property type="protein sequence ID" value="KKT41036.1"/>
    <property type="molecule type" value="Genomic_DNA"/>
</dbReference>
<reference evidence="1 2" key="1">
    <citation type="journal article" date="2015" name="Nature">
        <title>rRNA introns, odd ribosomes, and small enigmatic genomes across a large radiation of phyla.</title>
        <authorList>
            <person name="Brown C.T."/>
            <person name="Hug L.A."/>
            <person name="Thomas B.C."/>
            <person name="Sharon I."/>
            <person name="Castelle C.J."/>
            <person name="Singh A."/>
            <person name="Wilkins M.J."/>
            <person name="Williams K.H."/>
            <person name="Banfield J.F."/>
        </authorList>
    </citation>
    <scope>NUCLEOTIDE SEQUENCE [LARGE SCALE GENOMIC DNA]</scope>
</reference>
<comment type="caution">
    <text evidence="1">The sequence shown here is derived from an EMBL/GenBank/DDBJ whole genome shotgun (WGS) entry which is preliminary data.</text>
</comment>
<dbReference type="Proteomes" id="UP000034736">
    <property type="component" value="Unassembled WGS sequence"/>
</dbReference>
<accession>A0A0G1H0U6</accession>
<proteinExistence type="predicted"/>
<evidence type="ECO:0000313" key="2">
    <source>
        <dbReference type="Proteomes" id="UP000034736"/>
    </source>
</evidence>
<gene>
    <name evidence="1" type="ORF">UW30_C0013G0005</name>
</gene>